<evidence type="ECO:0000313" key="2">
    <source>
        <dbReference type="EMBL" id="QNM89250.1"/>
    </source>
</evidence>
<dbReference type="EMBL" id="CP060693">
    <property type="protein sequence ID" value="QNM89250.1"/>
    <property type="molecule type" value="Genomic_DNA"/>
</dbReference>
<accession>A0A7G9LKV1</accession>
<dbReference type="RefSeq" id="WP_187473854.1">
    <property type="nucleotide sequence ID" value="NZ_CP060693.1"/>
</dbReference>
<keyword evidence="1" id="KW-0732">Signal</keyword>
<dbReference type="Proteomes" id="UP000515842">
    <property type="component" value="Chromosome"/>
</dbReference>
<evidence type="ECO:0000313" key="3">
    <source>
        <dbReference type="Proteomes" id="UP000515842"/>
    </source>
</evidence>
<protein>
    <submittedName>
        <fullName evidence="2">Uncharacterized protein</fullName>
    </submittedName>
</protein>
<sequence length="50" mass="5863">MFKKIVILILFLVGTTVLNANQDNINDTKTEKVDQKKDLRKIVKKKMKIF</sequence>
<feature type="signal peptide" evidence="1">
    <location>
        <begin position="1"/>
        <end position="20"/>
    </location>
</feature>
<evidence type="ECO:0000256" key="1">
    <source>
        <dbReference type="SAM" id="SignalP"/>
    </source>
</evidence>
<name>A0A7G9LKV1_9BACT</name>
<gene>
    <name evidence="2" type="ORF">HOO34_06065</name>
</gene>
<reference evidence="2 3" key="1">
    <citation type="journal article" date="2020" name="Front. Microbiol.">
        <title>Genomic Analysis and Antimicrobial Resistance of Aliarcobacter cryaerophilus Strains From German Water Poultry.</title>
        <authorList>
            <person name="Muller E."/>
            <person name="Hotzel H."/>
            <person name="Ahlers C."/>
            <person name="Hanel I."/>
            <person name="Tomaso H."/>
            <person name="Abdel-Glil M.Y."/>
        </authorList>
    </citation>
    <scope>NUCLEOTIDE SEQUENCE [LARGE SCALE GENOMIC DNA]</scope>
    <source>
        <strain evidence="2 3">16CS1285-4</strain>
    </source>
</reference>
<dbReference type="AlphaFoldDB" id="A0A7G9LKV1"/>
<organism evidence="2 3">
    <name type="scientific">Aliarcobacter cryaerophilus</name>
    <dbReference type="NCBI Taxonomy" id="28198"/>
    <lineage>
        <taxon>Bacteria</taxon>
        <taxon>Pseudomonadati</taxon>
        <taxon>Campylobacterota</taxon>
        <taxon>Epsilonproteobacteria</taxon>
        <taxon>Campylobacterales</taxon>
        <taxon>Arcobacteraceae</taxon>
        <taxon>Aliarcobacter</taxon>
    </lineage>
</organism>
<feature type="chain" id="PRO_5028875646" evidence="1">
    <location>
        <begin position="21"/>
        <end position="50"/>
    </location>
</feature>
<proteinExistence type="predicted"/>